<dbReference type="RefSeq" id="WP_015923769.1">
    <property type="nucleotide sequence ID" value="NC_011899.1"/>
</dbReference>
<evidence type="ECO:0008006" key="4">
    <source>
        <dbReference type="Google" id="ProtNLM"/>
    </source>
</evidence>
<evidence type="ECO:0000256" key="1">
    <source>
        <dbReference type="SAM" id="SignalP"/>
    </source>
</evidence>
<evidence type="ECO:0000313" key="2">
    <source>
        <dbReference type="EMBL" id="ACL70800.1"/>
    </source>
</evidence>
<organism evidence="2 3">
    <name type="scientific">Halothermothrix orenii (strain H 168 / OCM 544 / DSM 9562)</name>
    <dbReference type="NCBI Taxonomy" id="373903"/>
    <lineage>
        <taxon>Bacteria</taxon>
        <taxon>Bacillati</taxon>
        <taxon>Bacillota</taxon>
        <taxon>Clostridia</taxon>
        <taxon>Halanaerobiales</taxon>
        <taxon>Halothermotrichaceae</taxon>
        <taxon>Halothermothrix</taxon>
    </lineage>
</organism>
<dbReference type="eggNOG" id="ENOG502ZCZC">
    <property type="taxonomic scope" value="Bacteria"/>
</dbReference>
<dbReference type="AlphaFoldDB" id="B8CZU8"/>
<accession>B8CZU8</accession>
<sequence>MKNICLIISFMLIIFVVSEFACAAEIGSWEGYGGAGFSTYSLEEVNNYLQGEKVDAGVFFFIGYRKWISPEFALGSEIESMEVAWQDSSYETGTTGYLATFNYELMPDIYIFGAVGLYYLELHGFNFAGEGPNFGYKLGVEKNLKITESLDLQGKVMYRNNKIKTEGLEFDFSGLGINLALTYKF</sequence>
<proteinExistence type="predicted"/>
<protein>
    <recommendedName>
        <fullName evidence="4">Outer membrane protein beta-barrel domain-containing protein</fullName>
    </recommendedName>
</protein>
<gene>
    <name evidence="2" type="ordered locus">Hore_20550</name>
</gene>
<dbReference type="InterPro" id="IPR011250">
    <property type="entry name" value="OMP/PagP_B-barrel"/>
</dbReference>
<dbReference type="Proteomes" id="UP000000719">
    <property type="component" value="Chromosome"/>
</dbReference>
<dbReference type="HOGENOM" id="CLU_1459401_0_0_9"/>
<evidence type="ECO:0000313" key="3">
    <source>
        <dbReference type="Proteomes" id="UP000000719"/>
    </source>
</evidence>
<keyword evidence="3" id="KW-1185">Reference proteome</keyword>
<feature type="signal peptide" evidence="1">
    <location>
        <begin position="1"/>
        <end position="23"/>
    </location>
</feature>
<dbReference type="STRING" id="373903.Hore_20550"/>
<reference evidence="2 3" key="1">
    <citation type="journal article" date="2009" name="PLoS ONE">
        <title>Genome analysis of the anaerobic thermohalophilic bacterium Halothermothrix orenii.</title>
        <authorList>
            <person name="Mavromatis K."/>
            <person name="Ivanova N."/>
            <person name="Anderson I."/>
            <person name="Lykidis A."/>
            <person name="Hooper S.D."/>
            <person name="Sun H."/>
            <person name="Kunin V."/>
            <person name="Lapidus A."/>
            <person name="Hugenholtz P."/>
            <person name="Patel B."/>
            <person name="Kyrpides N.C."/>
        </authorList>
    </citation>
    <scope>NUCLEOTIDE SEQUENCE [LARGE SCALE GENOMIC DNA]</scope>
    <source>
        <strain evidence="3">H 168 / OCM 544 / DSM 9562</strain>
    </source>
</reference>
<keyword evidence="1" id="KW-0732">Signal</keyword>
<dbReference type="EMBL" id="CP001098">
    <property type="protein sequence ID" value="ACL70800.1"/>
    <property type="molecule type" value="Genomic_DNA"/>
</dbReference>
<feature type="chain" id="PRO_5002870536" description="Outer membrane protein beta-barrel domain-containing protein" evidence="1">
    <location>
        <begin position="24"/>
        <end position="185"/>
    </location>
</feature>
<dbReference type="SUPFAM" id="SSF56925">
    <property type="entry name" value="OMPA-like"/>
    <property type="match status" value="1"/>
</dbReference>
<name>B8CZU8_HALOH</name>
<dbReference type="OrthoDB" id="5814217at2"/>
<dbReference type="KEGG" id="hor:Hore_20550"/>